<protein>
    <recommendedName>
        <fullName evidence="2">Bacterial surface antigen (D15) domain-containing protein</fullName>
    </recommendedName>
</protein>
<dbReference type="EMBL" id="LAZR01025143">
    <property type="protein sequence ID" value="KKL72852.1"/>
    <property type="molecule type" value="Genomic_DNA"/>
</dbReference>
<dbReference type="AlphaFoldDB" id="A0A0F9HCN0"/>
<comment type="caution">
    <text evidence="1">The sequence shown here is derived from an EMBL/GenBank/DDBJ whole genome shotgun (WGS) entry which is preliminary data.</text>
</comment>
<organism evidence="1">
    <name type="scientific">marine sediment metagenome</name>
    <dbReference type="NCBI Taxonomy" id="412755"/>
    <lineage>
        <taxon>unclassified sequences</taxon>
        <taxon>metagenomes</taxon>
        <taxon>ecological metagenomes</taxon>
    </lineage>
</organism>
<dbReference type="Gene3D" id="2.40.160.50">
    <property type="entry name" value="membrane protein fhac: a member of the omp85/tpsb transporter family"/>
    <property type="match status" value="1"/>
</dbReference>
<gene>
    <name evidence="1" type="ORF">LCGC14_2080780</name>
</gene>
<evidence type="ECO:0000313" key="1">
    <source>
        <dbReference type="EMBL" id="KKL72852.1"/>
    </source>
</evidence>
<evidence type="ECO:0008006" key="2">
    <source>
        <dbReference type="Google" id="ProtNLM"/>
    </source>
</evidence>
<reference evidence="1" key="1">
    <citation type="journal article" date="2015" name="Nature">
        <title>Complex archaea that bridge the gap between prokaryotes and eukaryotes.</title>
        <authorList>
            <person name="Spang A."/>
            <person name="Saw J.H."/>
            <person name="Jorgensen S.L."/>
            <person name="Zaremba-Niedzwiedzka K."/>
            <person name="Martijn J."/>
            <person name="Lind A.E."/>
            <person name="van Eijk R."/>
            <person name="Schleper C."/>
            <person name="Guy L."/>
            <person name="Ettema T.J."/>
        </authorList>
    </citation>
    <scope>NUCLEOTIDE SEQUENCE</scope>
</reference>
<proteinExistence type="predicted"/>
<sequence>ELDYDCSGRADLQEQADCVKFTEQFIDNVVAANRYGTASSLGGRVRLRSFAEDRFSGAHTAFAGTEFRWNITDETTPVDIWFVKDIRTGVQAAFFYEIGSVAESAGDVWQETRTSTGVGLRVVNASGLIYRLDVATGSEGEAVTLIINYPWEAF</sequence>
<feature type="non-terminal residue" evidence="1">
    <location>
        <position position="1"/>
    </location>
</feature>
<accession>A0A0F9HCN0</accession>
<name>A0A0F9HCN0_9ZZZZ</name>